<reference evidence="7" key="1">
    <citation type="submission" date="2025-08" db="UniProtKB">
        <authorList>
            <consortium name="Ensembl"/>
        </authorList>
    </citation>
    <scope>IDENTIFICATION</scope>
</reference>
<dbReference type="SUPFAM" id="SSF53178">
    <property type="entry name" value="Peptidyl-tRNA hydrolase-like"/>
    <property type="match status" value="1"/>
</dbReference>
<evidence type="ECO:0000256" key="3">
    <source>
        <dbReference type="ARBA" id="ARBA00022801"/>
    </source>
</evidence>
<evidence type="ECO:0000313" key="7">
    <source>
        <dbReference type="Ensembl" id="ENSSTUP00000020995.1"/>
    </source>
</evidence>
<dbReference type="PANTHER" id="PTHR17224">
    <property type="entry name" value="PEPTIDYL-TRNA HYDROLASE"/>
    <property type="match status" value="1"/>
</dbReference>
<proteinExistence type="inferred from homology"/>
<dbReference type="NCBIfam" id="TIGR00447">
    <property type="entry name" value="pth"/>
    <property type="match status" value="1"/>
</dbReference>
<protein>
    <recommendedName>
        <fullName evidence="1">peptidyl-tRNA hydrolase</fullName>
        <ecNumber evidence="1">3.1.1.29</ecNumber>
    </recommendedName>
</protein>
<name>A0A673X9V2_SALTR</name>
<evidence type="ECO:0000256" key="4">
    <source>
        <dbReference type="ARBA" id="ARBA00022884"/>
    </source>
</evidence>
<dbReference type="GO" id="GO:0000049">
    <property type="term" value="F:tRNA binding"/>
    <property type="evidence" value="ECO:0007669"/>
    <property type="project" value="UniProtKB-KW"/>
</dbReference>
<organism evidence="7 8">
    <name type="scientific">Salmo trutta</name>
    <name type="common">Brown trout</name>
    <dbReference type="NCBI Taxonomy" id="8032"/>
    <lineage>
        <taxon>Eukaryota</taxon>
        <taxon>Metazoa</taxon>
        <taxon>Chordata</taxon>
        <taxon>Craniata</taxon>
        <taxon>Vertebrata</taxon>
        <taxon>Euteleostomi</taxon>
        <taxon>Actinopterygii</taxon>
        <taxon>Neopterygii</taxon>
        <taxon>Teleostei</taxon>
        <taxon>Protacanthopterygii</taxon>
        <taxon>Salmoniformes</taxon>
        <taxon>Salmonidae</taxon>
        <taxon>Salmoninae</taxon>
        <taxon>Salmo</taxon>
    </lineage>
</organism>
<dbReference type="OrthoDB" id="1711136at2759"/>
<dbReference type="PANTHER" id="PTHR17224:SF1">
    <property type="entry name" value="PEPTIDYL-TRNA HYDROLASE"/>
    <property type="match status" value="1"/>
</dbReference>
<dbReference type="OMA" id="QAENISW"/>
<keyword evidence="8" id="KW-1185">Reference proteome</keyword>
<dbReference type="InterPro" id="IPR001328">
    <property type="entry name" value="Pept_tRNA_hydro"/>
</dbReference>
<dbReference type="InParanoid" id="A0A673X9V2"/>
<gene>
    <name evidence="7" type="primary">LOC115199897</name>
</gene>
<sequence length="284" mass="30875">MRNVQRHYNLGNVTVVGRSKLWLCVSPFFKTLLNFVTMRRLLLKLINRALLTGSVGPMMGSEAGVHTNSRRRLVVGLGNPGMNSSRHSVGMAVLEALASRLGVADSWRGDRHVSGEVIVSDIQDTQIVLLRPRLLMNINGVSVAKAAGKYSIKPEHILLVHDELDKPLGKLAMKQGGSARGHNGVRSCVECLQTDVMPRLRVGIGRPSGKTSVDRHVLGRFSQEEQKVLSGVLEESVDILLSQLTDKENVQSPLSPPGGRPASQTGKQRESLSAPRKDTTTGQT</sequence>
<dbReference type="CDD" id="cd00462">
    <property type="entry name" value="PTH"/>
    <property type="match status" value="1"/>
</dbReference>
<dbReference type="Ensembl" id="ENSSTUT00000022076.1">
    <property type="protein sequence ID" value="ENSSTUP00000020995.1"/>
    <property type="gene ID" value="ENSSTUG00000009327.1"/>
</dbReference>
<evidence type="ECO:0000256" key="5">
    <source>
        <dbReference type="ARBA" id="ARBA00038063"/>
    </source>
</evidence>
<feature type="region of interest" description="Disordered" evidence="6">
    <location>
        <begin position="247"/>
        <end position="284"/>
    </location>
</feature>
<dbReference type="GeneID" id="115199897"/>
<dbReference type="GeneTree" id="ENSGT00390000004247"/>
<dbReference type="GO" id="GO:0004045">
    <property type="term" value="F:peptidyl-tRNA hydrolase activity"/>
    <property type="evidence" value="ECO:0007669"/>
    <property type="project" value="UniProtKB-EC"/>
</dbReference>
<dbReference type="PROSITE" id="PS01196">
    <property type="entry name" value="PEPT_TRNA_HYDROL_2"/>
    <property type="match status" value="1"/>
</dbReference>
<dbReference type="InterPro" id="IPR018171">
    <property type="entry name" value="Pept_tRNA_hydro_CS"/>
</dbReference>
<keyword evidence="4" id="KW-0694">RNA-binding</keyword>
<dbReference type="Gene3D" id="3.40.50.1470">
    <property type="entry name" value="Peptidyl-tRNA hydrolase"/>
    <property type="match status" value="1"/>
</dbReference>
<keyword evidence="2" id="KW-0820">tRNA-binding</keyword>
<feature type="compositionally biased region" description="Basic and acidic residues" evidence="6">
    <location>
        <begin position="267"/>
        <end position="284"/>
    </location>
</feature>
<reference evidence="7" key="2">
    <citation type="submission" date="2025-09" db="UniProtKB">
        <authorList>
            <consortium name="Ensembl"/>
        </authorList>
    </citation>
    <scope>IDENTIFICATION</scope>
</reference>
<dbReference type="KEGG" id="stru:115199897"/>
<dbReference type="Proteomes" id="UP000472277">
    <property type="component" value="Chromosome 9"/>
</dbReference>
<keyword evidence="3" id="KW-0378">Hydrolase</keyword>
<evidence type="ECO:0000313" key="8">
    <source>
        <dbReference type="Proteomes" id="UP000472277"/>
    </source>
</evidence>
<dbReference type="RefSeq" id="XP_029618293.1">
    <property type="nucleotide sequence ID" value="XM_029762433.1"/>
</dbReference>
<accession>A0A673X9V2</accession>
<dbReference type="EC" id="3.1.1.29" evidence="1"/>
<dbReference type="InterPro" id="IPR036416">
    <property type="entry name" value="Pept_tRNA_hydro_sf"/>
</dbReference>
<comment type="similarity">
    <text evidence="5">Belongs to the PTH family.</text>
</comment>
<dbReference type="Pfam" id="PF01195">
    <property type="entry name" value="Pept_tRNA_hydro"/>
    <property type="match status" value="1"/>
</dbReference>
<evidence type="ECO:0000256" key="2">
    <source>
        <dbReference type="ARBA" id="ARBA00022555"/>
    </source>
</evidence>
<evidence type="ECO:0000256" key="6">
    <source>
        <dbReference type="SAM" id="MobiDB-lite"/>
    </source>
</evidence>
<dbReference type="AlphaFoldDB" id="A0A673X9V2"/>
<evidence type="ECO:0000256" key="1">
    <source>
        <dbReference type="ARBA" id="ARBA00013260"/>
    </source>
</evidence>